<feature type="active site" description="Charge relay system" evidence="7">
    <location>
        <position position="281"/>
    </location>
</feature>
<evidence type="ECO:0000256" key="3">
    <source>
        <dbReference type="ARBA" id="ARBA00022729"/>
    </source>
</evidence>
<feature type="active site" description="Charge relay system" evidence="7">
    <location>
        <position position="441"/>
    </location>
</feature>
<dbReference type="GO" id="GO:0070326">
    <property type="term" value="F:very-low-density lipoprotein particle receptor binding"/>
    <property type="evidence" value="ECO:0007669"/>
    <property type="project" value="Ensembl"/>
</dbReference>
<dbReference type="GO" id="GO:0030182">
    <property type="term" value="P:neuron differentiation"/>
    <property type="evidence" value="ECO:0007669"/>
    <property type="project" value="Ensembl"/>
</dbReference>
<dbReference type="AlphaFoldDB" id="A0A5S7WS22"/>
<evidence type="ECO:0000313" key="15">
    <source>
        <dbReference type="VGNC" id="VGNC:100028"/>
    </source>
</evidence>
<keyword evidence="6" id="KW-0865">Zymogen</keyword>
<accession>A0A5S7WS22</accession>
<dbReference type="GO" id="GO:0006641">
    <property type="term" value="P:triglyceride metabolic process"/>
    <property type="evidence" value="ECO:0007669"/>
    <property type="project" value="Ensembl"/>
</dbReference>
<dbReference type="Proteomes" id="UP000006718">
    <property type="component" value="Chromosome 1"/>
</dbReference>
<dbReference type="GO" id="GO:0005769">
    <property type="term" value="C:early endosome"/>
    <property type="evidence" value="ECO:0007669"/>
    <property type="project" value="Ensembl"/>
</dbReference>
<dbReference type="SMR" id="A0A5S7WS22"/>
<dbReference type="GO" id="GO:0048471">
    <property type="term" value="C:perinuclear region of cytoplasm"/>
    <property type="evidence" value="ECO:0007669"/>
    <property type="project" value="Ensembl"/>
</dbReference>
<dbReference type="GO" id="GO:0001889">
    <property type="term" value="P:liver development"/>
    <property type="evidence" value="ECO:0007669"/>
    <property type="project" value="Ensembl"/>
</dbReference>
<dbReference type="InterPro" id="IPR041052">
    <property type="entry name" value="PCSK9_C2"/>
</dbReference>
<dbReference type="GO" id="GO:0043525">
    <property type="term" value="P:positive regulation of neuron apoptotic process"/>
    <property type="evidence" value="ECO:0007669"/>
    <property type="project" value="Ensembl"/>
</dbReference>
<evidence type="ECO:0000256" key="7">
    <source>
        <dbReference type="PROSITE-ProRule" id="PRU01240"/>
    </source>
</evidence>
<keyword evidence="14" id="KW-1185">Reference proteome</keyword>
<proteinExistence type="inferred from homology"/>
<feature type="region of interest" description="Disordered" evidence="8">
    <location>
        <begin position="57"/>
        <end position="76"/>
    </location>
</feature>
<name>A0A5S7WS22_MACMU</name>
<keyword evidence="5 7" id="KW-0720">Serine protease</keyword>
<feature type="active site" description="Charge relay system" evidence="7">
    <location>
        <position position="241"/>
    </location>
</feature>
<dbReference type="PANTHER" id="PTHR43806:SF60">
    <property type="entry name" value="PROPROTEIN CONVERTASE SUBTILISIN_KEXIN TYPE 9"/>
    <property type="match status" value="1"/>
</dbReference>
<dbReference type="GO" id="GO:0050750">
    <property type="term" value="F:low-density lipoprotein particle receptor binding"/>
    <property type="evidence" value="ECO:0007669"/>
    <property type="project" value="Ensembl"/>
</dbReference>
<evidence type="ECO:0000259" key="11">
    <source>
        <dbReference type="Pfam" id="PF18463"/>
    </source>
</evidence>
<dbReference type="GO" id="GO:0005615">
    <property type="term" value="C:extracellular space"/>
    <property type="evidence" value="ECO:0007669"/>
    <property type="project" value="Ensembl"/>
</dbReference>
<sequence>MGLWWRDLRAPGVKHPHPRRFPQRRRGARGCRRAPPLSSGSEPGGVSQAVRLSQAGRDVSLQRRLPAPSQDSARPFARPEPELQLLHSPPHRKAQGAARVDRARPLGLLIRTATSPLALMGTVSSRRSWWPLPLPLLLLLLLGPAGARAQEDEDGDYEELVLALRSEEDGLADAPEHGATATFHRCAKALKLPHVDYIEEDSSVFAQSIPWNLERITPARYRADEYQPPKGGSLVEVYLLDTSIQSDHREIEGRVMVTDFESVPEEDGTRFHRQASKCDSHGTHLAGVVSGRDAGVAKGAGLRSLRVLNCQGKGTVSGTLIGLEFIRKSQLVQPVGPLVVLLPLAGGYSRVFNAACQRLARAGVVLVTAAGNFRDDACLYSPASAPEVITVGATNAQDQPVTLGTLGTNFGRCVDLFAPGEDIIGASSDCSTCFVSRSGTSQAAAHVAGIAAMMLSAEPELTLAELRQRLIHFSAKDVINEAWFPEDQRVLTPNLVAALPPSTHRAGWQLFCRTVWSAHSGPTRMATAVARCAQDEELLSCSSFSRSGKRRGERIEAQGGKRVCRAHNAFGGEGVYAIARCCLLPQVNCSVHTAPPAGASMGTRVHCHQQGHVLTGCSSHWEVEDLGTHKPPVLRPRGQPNQCVGHREASIHASCCHAPGLECKVKEHGIPAPQEQVIVACEDGWTLTGCSPLPGTSHVLGAYAVDNTCVVRSRDVSTTGSTSKEAVAAVAICCRSRHLVQASQELQ</sequence>
<evidence type="ECO:0000259" key="12">
    <source>
        <dbReference type="Pfam" id="PF18464"/>
    </source>
</evidence>
<dbReference type="PANTHER" id="PTHR43806">
    <property type="entry name" value="PEPTIDASE S8"/>
    <property type="match status" value="1"/>
</dbReference>
<dbReference type="GO" id="GO:1903783">
    <property type="term" value="P:negative regulation of sodium ion import across plasma membrane"/>
    <property type="evidence" value="ECO:0007669"/>
    <property type="project" value="Ensembl"/>
</dbReference>
<reference evidence="13" key="2">
    <citation type="submission" date="2019-01" db="EMBL/GenBank/DDBJ databases">
        <authorList>
            <person name="Graves T."/>
            <person name="Eichler E.E."/>
            <person name="Wilson R.K."/>
        </authorList>
    </citation>
    <scope>NUCLEOTIDE SEQUENCE [LARGE SCALE GENOMIC DNA]</scope>
    <source>
        <strain evidence="13">17573</strain>
    </source>
</reference>
<dbReference type="GO" id="GO:0010989">
    <property type="term" value="P:negative regulation of low-density lipoprotein particle clearance"/>
    <property type="evidence" value="ECO:0007669"/>
    <property type="project" value="Ensembl"/>
</dbReference>
<protein>
    <submittedName>
        <fullName evidence="13">Proprotein convertase subtilisin/kexin type 9</fullName>
    </submittedName>
</protein>
<gene>
    <name evidence="13 15" type="primary">PCSK9</name>
</gene>
<dbReference type="OMA" id="GEEMMGC"/>
<dbReference type="PRINTS" id="PR00723">
    <property type="entry name" value="SUBTILISIN"/>
</dbReference>
<dbReference type="GO" id="GO:1905601">
    <property type="term" value="P:negative regulation of receptor-mediated endocytosis involved in cholesterol transport"/>
    <property type="evidence" value="ECO:0007669"/>
    <property type="project" value="Ensembl"/>
</dbReference>
<dbReference type="GO" id="GO:0002091">
    <property type="term" value="P:negative regulation of receptor internalization"/>
    <property type="evidence" value="ECO:0007669"/>
    <property type="project" value="Ensembl"/>
</dbReference>
<dbReference type="GO" id="GO:0005794">
    <property type="term" value="C:Golgi apparatus"/>
    <property type="evidence" value="ECO:0007669"/>
    <property type="project" value="Ensembl"/>
</dbReference>
<dbReference type="GO" id="GO:0009986">
    <property type="term" value="C:cell surface"/>
    <property type="evidence" value="ECO:0007669"/>
    <property type="project" value="Ensembl"/>
</dbReference>
<keyword evidence="3" id="KW-0732">Signal</keyword>
<dbReference type="GO" id="GO:0030169">
    <property type="term" value="F:low-density lipoprotein particle binding"/>
    <property type="evidence" value="ECO:0007669"/>
    <property type="project" value="Ensembl"/>
</dbReference>
<dbReference type="GO" id="GO:0034189">
    <property type="term" value="F:very-low-density lipoprotein particle binding"/>
    <property type="evidence" value="ECO:0007669"/>
    <property type="project" value="Ensembl"/>
</dbReference>
<dbReference type="GO" id="GO:0034190">
    <property type="term" value="F:apolipoprotein receptor binding"/>
    <property type="evidence" value="ECO:0007669"/>
    <property type="project" value="Ensembl"/>
</dbReference>
<dbReference type="VEuPathDB" id="HostDB:ENSMMUG00000005736"/>
<dbReference type="GO" id="GO:0005783">
    <property type="term" value="C:endoplasmic reticulum"/>
    <property type="evidence" value="ECO:0007669"/>
    <property type="project" value="Ensembl"/>
</dbReference>
<dbReference type="GO" id="GO:0007041">
    <property type="term" value="P:lysosomal transport"/>
    <property type="evidence" value="ECO:0007669"/>
    <property type="project" value="Ensembl"/>
</dbReference>
<dbReference type="GO" id="GO:0016540">
    <property type="term" value="P:protein autoprocessing"/>
    <property type="evidence" value="ECO:0007669"/>
    <property type="project" value="Ensembl"/>
</dbReference>
<dbReference type="GO" id="GO:0019871">
    <property type="term" value="F:sodium channel inhibitor activity"/>
    <property type="evidence" value="ECO:0007669"/>
    <property type="project" value="Ensembl"/>
</dbReference>
<dbReference type="GO" id="GO:0004252">
    <property type="term" value="F:serine-type endopeptidase activity"/>
    <property type="evidence" value="ECO:0007669"/>
    <property type="project" value="UniProtKB-UniRule"/>
</dbReference>
<evidence type="ECO:0000256" key="6">
    <source>
        <dbReference type="ARBA" id="ARBA00023145"/>
    </source>
</evidence>
<feature type="domain" description="Peptidase S8/S53" evidence="9">
    <location>
        <begin position="236"/>
        <end position="474"/>
    </location>
</feature>
<feature type="compositionally biased region" description="Basic residues" evidence="8">
    <location>
        <begin position="13"/>
        <end position="32"/>
    </location>
</feature>
<dbReference type="GO" id="GO:0034185">
    <property type="term" value="F:apolipoprotein binding"/>
    <property type="evidence" value="ECO:0007669"/>
    <property type="project" value="Ensembl"/>
</dbReference>
<evidence type="ECO:0000313" key="13">
    <source>
        <dbReference type="Ensembl" id="ENSMMUP00000007574.4"/>
    </source>
</evidence>
<dbReference type="PROSITE" id="PS51892">
    <property type="entry name" value="SUBTILASE"/>
    <property type="match status" value="1"/>
</dbReference>
<dbReference type="Pfam" id="PF18464">
    <property type="entry name" value="PCSK9_C2"/>
    <property type="match status" value="1"/>
</dbReference>
<dbReference type="Gene3D" id="2.60.120.690">
    <property type="entry name" value="Proprotein convertase subtilisin/kexin type 9"/>
    <property type="match status" value="1"/>
</dbReference>
<dbReference type="SUPFAM" id="SSF52743">
    <property type="entry name" value="Subtilisin-like"/>
    <property type="match status" value="1"/>
</dbReference>
<dbReference type="GO" id="GO:0006644">
    <property type="term" value="P:phospholipid metabolic process"/>
    <property type="evidence" value="ECO:0007669"/>
    <property type="project" value="Ensembl"/>
</dbReference>
<evidence type="ECO:0000256" key="4">
    <source>
        <dbReference type="ARBA" id="ARBA00022801"/>
    </source>
</evidence>
<dbReference type="FunFam" id="2.60.120.690:FF:000001">
    <property type="entry name" value="Proprotein convertase subtilisin/kexin type 9"/>
    <property type="match status" value="1"/>
</dbReference>
<dbReference type="GO" id="GO:1990667">
    <property type="term" value="C:PCSK9-AnxA2 complex"/>
    <property type="evidence" value="ECO:0007669"/>
    <property type="project" value="Ensembl"/>
</dbReference>
<dbReference type="GeneTree" id="ENSGT00490000043472"/>
<feature type="domain" description="Proprotein convertase subtilisin/kexin type 9 C-terminal" evidence="12">
    <location>
        <begin position="590"/>
        <end position="655"/>
    </location>
</feature>
<dbReference type="Pfam" id="PF18463">
    <property type="entry name" value="PCSK9_C3"/>
    <property type="match status" value="1"/>
</dbReference>
<dbReference type="GO" id="GO:0030134">
    <property type="term" value="C:COPII-coated ER to Golgi transport vesicle"/>
    <property type="evidence" value="ECO:0007669"/>
    <property type="project" value="Ensembl"/>
</dbReference>
<keyword evidence="4 7" id="KW-0378">Hydrolase</keyword>
<organism evidence="13 14">
    <name type="scientific">Macaca mulatta</name>
    <name type="common">Rhesus macaque</name>
    <dbReference type="NCBI Taxonomy" id="9544"/>
    <lineage>
        <taxon>Eukaryota</taxon>
        <taxon>Metazoa</taxon>
        <taxon>Chordata</taxon>
        <taxon>Craniata</taxon>
        <taxon>Vertebrata</taxon>
        <taxon>Euteleostomi</taxon>
        <taxon>Mammalia</taxon>
        <taxon>Eutheria</taxon>
        <taxon>Euarchontoglires</taxon>
        <taxon>Primates</taxon>
        <taxon>Haplorrhini</taxon>
        <taxon>Catarrhini</taxon>
        <taxon>Cercopithecidae</taxon>
        <taxon>Cercopithecinae</taxon>
        <taxon>Macaca</taxon>
    </lineage>
</organism>
<reference evidence="14" key="1">
    <citation type="journal article" date="2007" name="Science">
        <title>Evolutionary and biomedical insights from the rhesus macaque genome.</title>
        <authorList>
            <person name="Gibbs R.A."/>
            <person name="Rogers J."/>
            <person name="Katze M.G."/>
            <person name="Bumgarner R."/>
            <person name="Weinstock G.M."/>
            <person name="Mardis E.R."/>
            <person name="Remington K.A."/>
            <person name="Strausberg R.L."/>
            <person name="Venter J.C."/>
            <person name="Wilson R.K."/>
            <person name="Batzer M.A."/>
            <person name="Bustamante C.D."/>
            <person name="Eichler E.E."/>
            <person name="Hahn M.W."/>
            <person name="Hardison R.C."/>
            <person name="Makova K.D."/>
            <person name="Miller W."/>
            <person name="Milosavljevic A."/>
            <person name="Palermo R.E."/>
            <person name="Siepel A."/>
            <person name="Sikela J.M."/>
            <person name="Attaway T."/>
            <person name="Bell S."/>
            <person name="Bernard K.E."/>
            <person name="Buhay C.J."/>
            <person name="Chandrabose M.N."/>
            <person name="Dao M."/>
            <person name="Davis C."/>
            <person name="Delehaunty K.D."/>
            <person name="Ding Y."/>
            <person name="Dinh H.H."/>
            <person name="Dugan-Rocha S."/>
            <person name="Fulton L.A."/>
            <person name="Gabisi R.A."/>
            <person name="Garner T.T."/>
            <person name="Godfrey J."/>
            <person name="Hawes A.C."/>
            <person name="Hernandez J."/>
            <person name="Hines S."/>
            <person name="Holder M."/>
            <person name="Hume J."/>
            <person name="Jhangiani S.N."/>
            <person name="Joshi V."/>
            <person name="Khan Z.M."/>
            <person name="Kirkness E.F."/>
            <person name="Cree A."/>
            <person name="Fowler R.G."/>
            <person name="Lee S."/>
            <person name="Lewis L.R."/>
            <person name="Li Z."/>
            <person name="Liu Y.-S."/>
            <person name="Moore S.M."/>
            <person name="Muzny D."/>
            <person name="Nazareth L.V."/>
            <person name="Ngo D.N."/>
            <person name="Okwuonu G.O."/>
            <person name="Pai G."/>
            <person name="Parker D."/>
            <person name="Paul H.A."/>
            <person name="Pfannkoch C."/>
            <person name="Pohl C.S."/>
            <person name="Rogers Y.-H.C."/>
            <person name="Ruiz S.J."/>
            <person name="Sabo A."/>
            <person name="Santibanez J."/>
            <person name="Schneider B.W."/>
            <person name="Smith S.M."/>
            <person name="Sodergren E."/>
            <person name="Svatek A.F."/>
            <person name="Utterback T.R."/>
            <person name="Vattathil S."/>
            <person name="Warren W."/>
            <person name="White C.S."/>
            <person name="Chinwalla A.T."/>
            <person name="Feng Y."/>
            <person name="Halpern A.L."/>
            <person name="Hillier L.W."/>
            <person name="Huang X."/>
            <person name="Minx P."/>
            <person name="Nelson J.O."/>
            <person name="Pepin K.H."/>
            <person name="Qin X."/>
            <person name="Sutton G.G."/>
            <person name="Venter E."/>
            <person name="Walenz B.P."/>
            <person name="Wallis J.W."/>
            <person name="Worley K.C."/>
            <person name="Yang S.-P."/>
            <person name="Jones S.M."/>
            <person name="Marra M.A."/>
            <person name="Rocchi M."/>
            <person name="Schein J.E."/>
            <person name="Baertsch R."/>
            <person name="Clarke L."/>
            <person name="Csuros M."/>
            <person name="Glasscock J."/>
            <person name="Harris R.A."/>
            <person name="Havlak P."/>
            <person name="Jackson A.R."/>
            <person name="Jiang H."/>
            <person name="Liu Y."/>
            <person name="Messina D.N."/>
            <person name="Shen Y."/>
            <person name="Song H.X.-Z."/>
            <person name="Wylie T."/>
            <person name="Zhang L."/>
            <person name="Birney E."/>
            <person name="Han K."/>
            <person name="Konkel M.K."/>
            <person name="Lee J."/>
            <person name="Smit A.F.A."/>
            <person name="Ullmer B."/>
            <person name="Wang H."/>
            <person name="Xing J."/>
            <person name="Burhans R."/>
            <person name="Cheng Z."/>
            <person name="Karro J.E."/>
            <person name="Ma J."/>
            <person name="Raney B."/>
            <person name="She X."/>
            <person name="Cox M.J."/>
            <person name="Demuth J.P."/>
            <person name="Dumas L.J."/>
            <person name="Han S.-G."/>
            <person name="Hopkins J."/>
            <person name="Karimpour-Fard A."/>
            <person name="Kim Y.H."/>
            <person name="Pollack J.R."/>
            <person name="Vinar T."/>
            <person name="Addo-Quaye C."/>
            <person name="Degenhardt J."/>
            <person name="Denby A."/>
            <person name="Hubisz M.J."/>
            <person name="Indap A."/>
            <person name="Kosiol C."/>
            <person name="Lahn B.T."/>
            <person name="Lawson H.A."/>
            <person name="Marklein A."/>
            <person name="Nielsen R."/>
            <person name="Vallender E.J."/>
            <person name="Clark A.G."/>
            <person name="Ferguson B."/>
            <person name="Hernandez R.D."/>
            <person name="Hirani K."/>
            <person name="Kehrer-Sawatzki H."/>
            <person name="Kolb J."/>
            <person name="Patil S."/>
            <person name="Pu L.-L."/>
            <person name="Ren Y."/>
            <person name="Smith D.G."/>
            <person name="Wheeler D.A."/>
            <person name="Schenck I."/>
            <person name="Ball E.V."/>
            <person name="Chen R."/>
            <person name="Cooper D.N."/>
            <person name="Giardine B."/>
            <person name="Hsu F."/>
            <person name="Kent W.J."/>
            <person name="Lesk A."/>
            <person name="Nelson D.L."/>
            <person name="O'brien W.E."/>
            <person name="Pruefer K."/>
            <person name="Stenson P.D."/>
            <person name="Wallace J.C."/>
            <person name="Ke H."/>
            <person name="Liu X.-M."/>
            <person name="Wang P."/>
            <person name="Xiang A.P."/>
            <person name="Yang F."/>
            <person name="Barber G.P."/>
            <person name="Haussler D."/>
            <person name="Karolchik D."/>
            <person name="Kern A.D."/>
            <person name="Kuhn R.M."/>
            <person name="Smith K.E."/>
            <person name="Zwieg A.S."/>
        </authorList>
    </citation>
    <scope>NUCLEOTIDE SEQUENCE [LARGE SCALE GENOMIC DNA]</scope>
    <source>
        <strain evidence="14">17573</strain>
    </source>
</reference>
<dbReference type="InterPro" id="IPR015500">
    <property type="entry name" value="Peptidase_S8_subtilisin-rel"/>
</dbReference>
<dbReference type="GO" id="GO:0032805">
    <property type="term" value="P:positive regulation of low-density lipoprotein particle receptor catabolic process"/>
    <property type="evidence" value="ECO:0007669"/>
    <property type="project" value="Ensembl"/>
</dbReference>
<dbReference type="GO" id="GO:0005770">
    <property type="term" value="C:late endosome"/>
    <property type="evidence" value="ECO:0007669"/>
    <property type="project" value="Ensembl"/>
</dbReference>
<dbReference type="GO" id="GO:0008203">
    <property type="term" value="P:cholesterol metabolic process"/>
    <property type="evidence" value="ECO:0007669"/>
    <property type="project" value="Ensembl"/>
</dbReference>
<reference evidence="13" key="4">
    <citation type="submission" date="2025-09" db="UniProtKB">
        <authorList>
            <consortium name="Ensembl"/>
        </authorList>
    </citation>
    <scope>IDENTIFICATION</scope>
    <source>
        <strain evidence="13">17573</strain>
    </source>
</reference>
<dbReference type="InterPro" id="IPR034193">
    <property type="entry name" value="PCSK9_ProteinaseK-like"/>
</dbReference>
<feature type="domain" description="Proprotein convertase subtilisin/kexin type 9 C-terminal" evidence="11">
    <location>
        <begin position="657"/>
        <end position="737"/>
    </location>
</feature>
<dbReference type="GO" id="GO:0032802">
    <property type="term" value="P:low-density lipoprotein particle receptor catabolic process"/>
    <property type="evidence" value="ECO:0007669"/>
    <property type="project" value="Ensembl"/>
</dbReference>
<reference evidence="13" key="3">
    <citation type="submission" date="2025-08" db="UniProtKB">
        <authorList>
            <consortium name="Ensembl"/>
        </authorList>
    </citation>
    <scope>IDENTIFICATION</scope>
    <source>
        <strain evidence="13">17573</strain>
    </source>
</reference>
<evidence type="ECO:0000313" key="14">
    <source>
        <dbReference type="Proteomes" id="UP000006718"/>
    </source>
</evidence>
<dbReference type="InterPro" id="IPR041051">
    <property type="entry name" value="PCSK9_C3"/>
</dbReference>
<dbReference type="InterPro" id="IPR041254">
    <property type="entry name" value="PCSK9_C1"/>
</dbReference>
<evidence type="ECO:0000256" key="1">
    <source>
        <dbReference type="ARBA" id="ARBA00011073"/>
    </source>
</evidence>
<dbReference type="GO" id="GO:0042632">
    <property type="term" value="P:cholesterol homeostasis"/>
    <property type="evidence" value="ECO:0007669"/>
    <property type="project" value="Ensembl"/>
</dbReference>
<dbReference type="FunFam" id="3.40.50.200:FF:000016">
    <property type="entry name" value="Proprotein convertase subtilisin/kexin type 9"/>
    <property type="match status" value="1"/>
</dbReference>
<keyword evidence="2 7" id="KW-0645">Protease</keyword>
<evidence type="ECO:0000256" key="5">
    <source>
        <dbReference type="ARBA" id="ARBA00022825"/>
    </source>
</evidence>
<dbReference type="GO" id="GO:0005886">
    <property type="term" value="C:plasma membrane"/>
    <property type="evidence" value="ECO:0007669"/>
    <property type="project" value="Ensembl"/>
</dbReference>
<feature type="region of interest" description="Disordered" evidence="8">
    <location>
        <begin position="13"/>
        <end position="46"/>
    </location>
</feature>
<dbReference type="InterPro" id="IPR050131">
    <property type="entry name" value="Peptidase_S8_subtilisin-like"/>
</dbReference>
<dbReference type="CDD" id="cd16839">
    <property type="entry name" value="PCSK9_C-CRD"/>
    <property type="match status" value="1"/>
</dbReference>
<dbReference type="GO" id="GO:0030547">
    <property type="term" value="F:signaling receptor inhibitor activity"/>
    <property type="evidence" value="ECO:0007669"/>
    <property type="project" value="Ensembl"/>
</dbReference>
<dbReference type="InterPro" id="IPR036852">
    <property type="entry name" value="Peptidase_S8/S53_dom_sf"/>
</dbReference>
<dbReference type="ExpressionAtlas" id="A0A5S7WS22">
    <property type="expression patterns" value="baseline"/>
</dbReference>
<dbReference type="GO" id="GO:0001822">
    <property type="term" value="P:kidney development"/>
    <property type="evidence" value="ECO:0007669"/>
    <property type="project" value="Ensembl"/>
</dbReference>
<evidence type="ECO:0000259" key="9">
    <source>
        <dbReference type="Pfam" id="PF00082"/>
    </source>
</evidence>
<dbReference type="GO" id="GO:0009267">
    <property type="term" value="P:cellular response to starvation"/>
    <property type="evidence" value="ECO:0007669"/>
    <property type="project" value="Ensembl"/>
</dbReference>
<dbReference type="GO" id="GO:1990666">
    <property type="term" value="C:PCSK9-LDLR complex"/>
    <property type="evidence" value="ECO:0007669"/>
    <property type="project" value="Ensembl"/>
</dbReference>
<dbReference type="Pfam" id="PF18459">
    <property type="entry name" value="PCSK9_C1"/>
    <property type="match status" value="1"/>
</dbReference>
<dbReference type="VGNC" id="VGNC:100028">
    <property type="gene designation" value="PCSK9"/>
</dbReference>
<comment type="similarity">
    <text evidence="1 7">Belongs to the peptidase S8 family.</text>
</comment>
<feature type="domain" description="Proprotein convertase subtilisin/kexin type 9 C-terminal" evidence="10">
    <location>
        <begin position="505"/>
        <end position="586"/>
    </location>
</feature>
<dbReference type="Ensembl" id="ENSMMUT00000008056.4">
    <property type="protein sequence ID" value="ENSMMUP00000007574.4"/>
    <property type="gene ID" value="ENSMMUG00000005736.4"/>
</dbReference>
<dbReference type="CDD" id="cd04077">
    <property type="entry name" value="Peptidases_S8_PCSK9_ProteinaseK_like"/>
    <property type="match status" value="1"/>
</dbReference>
<dbReference type="Bgee" id="ENSMMUG00000005736">
    <property type="expression patterns" value="Expressed in ileum and 12 other cell types or tissues"/>
</dbReference>
<dbReference type="Pfam" id="PF00082">
    <property type="entry name" value="Peptidase_S8"/>
    <property type="match status" value="1"/>
</dbReference>
<dbReference type="GO" id="GO:0005764">
    <property type="term" value="C:lysosome"/>
    <property type="evidence" value="ECO:0007669"/>
    <property type="project" value="Ensembl"/>
</dbReference>
<dbReference type="GO" id="GO:0001920">
    <property type="term" value="P:negative regulation of receptor recycling"/>
    <property type="evidence" value="ECO:0007669"/>
    <property type="project" value="Ensembl"/>
</dbReference>
<evidence type="ECO:0000256" key="8">
    <source>
        <dbReference type="SAM" id="MobiDB-lite"/>
    </source>
</evidence>
<evidence type="ECO:0000259" key="10">
    <source>
        <dbReference type="Pfam" id="PF18459"/>
    </source>
</evidence>
<dbReference type="InterPro" id="IPR000209">
    <property type="entry name" value="Peptidase_S8/S53_dom"/>
</dbReference>
<evidence type="ECO:0000256" key="2">
    <source>
        <dbReference type="ARBA" id="ARBA00022670"/>
    </source>
</evidence>
<dbReference type="GO" id="GO:0032869">
    <property type="term" value="P:cellular response to insulin stimulus"/>
    <property type="evidence" value="ECO:0007669"/>
    <property type="project" value="Ensembl"/>
</dbReference>
<dbReference type="Gene3D" id="3.40.50.200">
    <property type="entry name" value="Peptidase S8/S53 domain"/>
    <property type="match status" value="1"/>
</dbReference>
<dbReference type="GO" id="GO:0002092">
    <property type="term" value="P:positive regulation of receptor internalization"/>
    <property type="evidence" value="ECO:0007669"/>
    <property type="project" value="Ensembl"/>
</dbReference>
<dbReference type="GO" id="GO:0042157">
    <property type="term" value="P:lipoprotein metabolic process"/>
    <property type="evidence" value="ECO:0007669"/>
    <property type="project" value="Ensembl"/>
</dbReference>